<accession>A0A413LZ15</accession>
<sequence length="376" mass="45188">MRIQRIAFVCSTYVQLMRVFQLKTTTETFYGDADLYLVHEMFNNEEFIARLKSTKIFKNVYYFDVTEHKRAKLLFYIWGNKYKNVLRKYSYDKVVSFNVEEVISEALFNINKRNNGFEYHCIEDGPGAYEVYKPKNYGWLHIYKWLGIKKPFYNINKWWTGCPEYMEFPEGIDLNIVKLPNIDIKNYKLLEKLNFVFNYEEDSDLNKVDCLIMEESHYTDGLLPENDDFILYKKIIKSYPNIKFAIKLHPRTKRNRFENLVPTINNSSMPWELILWNRITSEQPELFQLSIACATMTSDKFLFDYEGTKMLLANIFINKLKSIDGYMRVNKNTVAKYEKIKNLYKNPDKFMLPKNEEEMFRMLDILCIEKKMENRR</sequence>
<dbReference type="Proteomes" id="UP000285209">
    <property type="component" value="Unassembled WGS sequence"/>
</dbReference>
<organism evidence="1 2">
    <name type="scientific">Agathobacter rectalis</name>
    <dbReference type="NCBI Taxonomy" id="39491"/>
    <lineage>
        <taxon>Bacteria</taxon>
        <taxon>Bacillati</taxon>
        <taxon>Bacillota</taxon>
        <taxon>Clostridia</taxon>
        <taxon>Lachnospirales</taxon>
        <taxon>Lachnospiraceae</taxon>
        <taxon>Agathobacter</taxon>
    </lineage>
</organism>
<reference evidence="1 2" key="1">
    <citation type="submission" date="2018-08" db="EMBL/GenBank/DDBJ databases">
        <title>A genome reference for cultivated species of the human gut microbiota.</title>
        <authorList>
            <person name="Zou Y."/>
            <person name="Xue W."/>
            <person name="Luo G."/>
        </authorList>
    </citation>
    <scope>NUCLEOTIDE SEQUENCE [LARGE SCALE GENOMIC DNA]</scope>
    <source>
        <strain evidence="1 2">AM54-25XD</strain>
    </source>
</reference>
<dbReference type="AlphaFoldDB" id="A0A413LZ15"/>
<name>A0A413LZ15_9FIRM</name>
<protein>
    <submittedName>
        <fullName evidence="1">Uncharacterized protein</fullName>
    </submittedName>
</protein>
<dbReference type="EMBL" id="QSDV01000095">
    <property type="protein sequence ID" value="RGZ11818.1"/>
    <property type="molecule type" value="Genomic_DNA"/>
</dbReference>
<evidence type="ECO:0000313" key="1">
    <source>
        <dbReference type="EMBL" id="RGZ11818.1"/>
    </source>
</evidence>
<gene>
    <name evidence="1" type="ORF">DXA03_16435</name>
</gene>
<comment type="caution">
    <text evidence="1">The sequence shown here is derived from an EMBL/GenBank/DDBJ whole genome shotgun (WGS) entry which is preliminary data.</text>
</comment>
<evidence type="ECO:0000313" key="2">
    <source>
        <dbReference type="Proteomes" id="UP000285209"/>
    </source>
</evidence>
<proteinExistence type="predicted"/>